<dbReference type="RefSeq" id="WP_193991260.1">
    <property type="nucleotide sequence ID" value="NZ_JADEXP010000022.1"/>
</dbReference>
<dbReference type="AlphaFoldDB" id="A0A928X1L7"/>
<name>A0A928X1L7_LEPEC</name>
<comment type="caution">
    <text evidence="1">The sequence shown here is derived from an EMBL/GenBank/DDBJ whole genome shotgun (WGS) entry which is preliminary data.</text>
</comment>
<reference evidence="1" key="1">
    <citation type="submission" date="2020-10" db="EMBL/GenBank/DDBJ databases">
        <authorList>
            <person name="Castelo-Branco R."/>
            <person name="Eusebio N."/>
            <person name="Adriana R."/>
            <person name="Vieira A."/>
            <person name="Brugerolle De Fraissinette N."/>
            <person name="Rezende De Castro R."/>
            <person name="Schneider M.P."/>
            <person name="Vasconcelos V."/>
            <person name="Leao P.N."/>
        </authorList>
    </citation>
    <scope>NUCLEOTIDE SEQUENCE</scope>
    <source>
        <strain evidence="1">LEGE 11479</strain>
    </source>
</reference>
<evidence type="ECO:0000313" key="1">
    <source>
        <dbReference type="EMBL" id="MBE9065899.1"/>
    </source>
</evidence>
<protein>
    <submittedName>
        <fullName evidence="1">Uncharacterized protein</fullName>
    </submittedName>
</protein>
<keyword evidence="2" id="KW-1185">Reference proteome</keyword>
<organism evidence="1 2">
    <name type="scientific">Leptolyngbya cf. ectocarpi LEGE 11479</name>
    <dbReference type="NCBI Taxonomy" id="1828722"/>
    <lineage>
        <taxon>Bacteria</taxon>
        <taxon>Bacillati</taxon>
        <taxon>Cyanobacteriota</taxon>
        <taxon>Cyanophyceae</taxon>
        <taxon>Leptolyngbyales</taxon>
        <taxon>Leptolyngbyaceae</taxon>
        <taxon>Leptolyngbya group</taxon>
        <taxon>Leptolyngbya</taxon>
    </lineage>
</organism>
<gene>
    <name evidence="1" type="ORF">IQ260_04460</name>
</gene>
<evidence type="ECO:0000313" key="2">
    <source>
        <dbReference type="Proteomes" id="UP000615026"/>
    </source>
</evidence>
<proteinExistence type="predicted"/>
<dbReference type="Proteomes" id="UP000615026">
    <property type="component" value="Unassembled WGS sequence"/>
</dbReference>
<dbReference type="EMBL" id="JADEXP010000022">
    <property type="protein sequence ID" value="MBE9065899.1"/>
    <property type="molecule type" value="Genomic_DNA"/>
</dbReference>
<sequence length="51" mass="5280">MAAHSGGSSQATADPYSRIAIDILGPNGLNDVATAIKTGLICLWILQHFLG</sequence>
<accession>A0A928X1L7</accession>